<evidence type="ECO:0000256" key="7">
    <source>
        <dbReference type="ARBA" id="ARBA00022699"/>
    </source>
</evidence>
<dbReference type="InterPro" id="IPR036770">
    <property type="entry name" value="Ankyrin_rpt-contain_sf"/>
</dbReference>
<evidence type="ECO:0000256" key="9">
    <source>
        <dbReference type="ARBA" id="ARBA00023028"/>
    </source>
</evidence>
<evidence type="ECO:0000256" key="8">
    <source>
        <dbReference type="ARBA" id="ARBA00022737"/>
    </source>
</evidence>
<evidence type="ECO:0000256" key="10">
    <source>
        <dbReference type="ARBA" id="ARBA00023043"/>
    </source>
</evidence>
<evidence type="ECO:0000256" key="1">
    <source>
        <dbReference type="ARBA" id="ARBA00004175"/>
    </source>
</evidence>
<evidence type="ECO:0000256" key="5">
    <source>
        <dbReference type="ARBA" id="ARBA00022537"/>
    </source>
</evidence>
<dbReference type="SUPFAM" id="SSF48403">
    <property type="entry name" value="Ankyrin repeat"/>
    <property type="match status" value="1"/>
</dbReference>
<dbReference type="Pfam" id="PF12796">
    <property type="entry name" value="Ank_2"/>
    <property type="match status" value="2"/>
</dbReference>
<dbReference type="GO" id="GO:0006396">
    <property type="term" value="P:RNA processing"/>
    <property type="evidence" value="ECO:0007669"/>
    <property type="project" value="TreeGrafter"/>
</dbReference>
<comment type="subcellular location">
    <subcellularLocation>
        <location evidence="2">Secreted</location>
    </subcellularLocation>
    <subcellularLocation>
        <location evidence="1">Target cell membrane</location>
    </subcellularLocation>
</comment>
<keyword evidence="3" id="KW-0268">Exocytosis</keyword>
<name>A0A8X6LLL5_TRICU</name>
<dbReference type="Gene3D" id="1.25.40.10">
    <property type="entry name" value="Tetratricopeptide repeat domain"/>
    <property type="match status" value="1"/>
</dbReference>
<dbReference type="PRINTS" id="PR01415">
    <property type="entry name" value="ANKYRIN"/>
</dbReference>
<accession>A0A8X6LLL5</accession>
<dbReference type="GO" id="GO:0044218">
    <property type="term" value="C:other organism cell membrane"/>
    <property type="evidence" value="ECO:0007669"/>
    <property type="project" value="UniProtKB-KW"/>
</dbReference>
<feature type="repeat" description="ANK" evidence="12">
    <location>
        <begin position="516"/>
        <end position="548"/>
    </location>
</feature>
<keyword evidence="10 12" id="KW-0040">ANK repeat</keyword>
<dbReference type="GO" id="GO:0090729">
    <property type="term" value="F:toxin activity"/>
    <property type="evidence" value="ECO:0007669"/>
    <property type="project" value="UniProtKB-KW"/>
</dbReference>
<evidence type="ECO:0000256" key="6">
    <source>
        <dbReference type="ARBA" id="ARBA00022656"/>
    </source>
</evidence>
<reference evidence="13" key="1">
    <citation type="submission" date="2020-07" db="EMBL/GenBank/DDBJ databases">
        <title>Multicomponent nature underlies the extraordinary mechanical properties of spider dragline silk.</title>
        <authorList>
            <person name="Kono N."/>
            <person name="Nakamura H."/>
            <person name="Mori M."/>
            <person name="Yoshida Y."/>
            <person name="Ohtoshi R."/>
            <person name="Malay A.D."/>
            <person name="Moran D.A.P."/>
            <person name="Tomita M."/>
            <person name="Numata K."/>
            <person name="Arakawa K."/>
        </authorList>
    </citation>
    <scope>NUCLEOTIDE SEQUENCE</scope>
</reference>
<comment type="caution">
    <text evidence="13">The sequence shown here is derived from an EMBL/GenBank/DDBJ whole genome shotgun (WGS) entry which is preliminary data.</text>
</comment>
<proteinExistence type="predicted"/>
<feature type="repeat" description="ANK" evidence="12">
    <location>
        <begin position="634"/>
        <end position="656"/>
    </location>
</feature>
<dbReference type="GO" id="GO:0006887">
    <property type="term" value="P:exocytosis"/>
    <property type="evidence" value="ECO:0007669"/>
    <property type="project" value="UniProtKB-KW"/>
</dbReference>
<dbReference type="GO" id="GO:0003723">
    <property type="term" value="F:RNA binding"/>
    <property type="evidence" value="ECO:0007669"/>
    <property type="project" value="TreeGrafter"/>
</dbReference>
<dbReference type="InterPro" id="IPR011990">
    <property type="entry name" value="TPR-like_helical_dom_sf"/>
</dbReference>
<keyword evidence="7" id="KW-0528">Neurotoxin</keyword>
<dbReference type="Pfam" id="PF00023">
    <property type="entry name" value="Ank"/>
    <property type="match status" value="1"/>
</dbReference>
<protein>
    <recommendedName>
        <fullName evidence="15">Ankyrin repeat protein</fullName>
    </recommendedName>
</protein>
<keyword evidence="5" id="KW-1052">Target cell membrane</keyword>
<dbReference type="EMBL" id="BMAO01007330">
    <property type="protein sequence ID" value="GFR15221.1"/>
    <property type="molecule type" value="Genomic_DNA"/>
</dbReference>
<dbReference type="SMART" id="SM00248">
    <property type="entry name" value="ANK"/>
    <property type="match status" value="6"/>
</dbReference>
<feature type="repeat" description="ANK" evidence="12">
    <location>
        <begin position="601"/>
        <end position="633"/>
    </location>
</feature>
<keyword evidence="11" id="KW-1053">Target membrane</keyword>
<keyword evidence="9" id="KW-0638">Presynaptic neurotoxin</keyword>
<evidence type="ECO:0008006" key="15">
    <source>
        <dbReference type="Google" id="ProtNLM"/>
    </source>
</evidence>
<gene>
    <name evidence="13" type="ORF">TNCT_287101</name>
</gene>
<sequence length="793" mass="89848">MEENIKRTIETIQKEQHGKYALQILHTASYFAPRDIQTGMFSTLITDSEILKSAIDLLSKNSLITVNQKSATLKISKSFQLIARNLLKKDEEILKLIVRLPYASMDFPDCLHHAIHVLKEFSECEELFEKICGISNEVVSDLLKQERYEEAYLFGDASLQILQETVGYHHIESLTLRKNIIDTLEKMSKNTETVEFVLPIEGNKALPPGNEKARETAIANMKVLYKLDDLDQAVFLAERISKGDTFDTDVLDERTLATWIEWAEKLRLFEDKKAFFILMKLFQKSEGVFRPTDTRISKIKNTMMQIASHQNRHEQNLKMQEGSLRRKLKVLSMNDPKVLEVKSSIAMSHTFLGNKKEALAISQDISNAYKQLYGELDQRTLSQYKQVEVSLTHAGYYGKAIAFSKSICEKLEKAPGMKQKELETKERIPKLFLKQLHIQGKVDEAERFLQELCAEYCAFPRSFSSEAMANFGILSFIQSLPKVKLETLHTAAKNGNLSNLIILLENGVDVNSEDYEGRRPIHYAAENGNNAILGTLLTKGAVYNPLDYNEKQPLQLTSNTEIKRLLISVENSFRDLKKGNYQMVDNYISQGSKIINAKDKNGHTLLHWAASLGNQNVIQRLLDAGAEIDQISVKGNTPLHIAVSNGHKEIVESLLQSARRDNRNAFINAKTTNRGITALHAAAENGDSKIVTVLLRNGAKYNALTHDGETAIQLSKDQTVIDILKLTDDLFTRVRQGDLEVIEKLRRLEADDFEMVINACDVENQTLLQVANDCGRKKIAEEIENFFKHVNQN</sequence>
<organism evidence="13 14">
    <name type="scientific">Trichonephila clavata</name>
    <name type="common">Joro spider</name>
    <name type="synonym">Nephila clavata</name>
    <dbReference type="NCBI Taxonomy" id="2740835"/>
    <lineage>
        <taxon>Eukaryota</taxon>
        <taxon>Metazoa</taxon>
        <taxon>Ecdysozoa</taxon>
        <taxon>Arthropoda</taxon>
        <taxon>Chelicerata</taxon>
        <taxon>Arachnida</taxon>
        <taxon>Araneae</taxon>
        <taxon>Araneomorphae</taxon>
        <taxon>Entelegynae</taxon>
        <taxon>Araneoidea</taxon>
        <taxon>Nephilidae</taxon>
        <taxon>Trichonephila</taxon>
    </lineage>
</organism>
<keyword evidence="14" id="KW-1185">Reference proteome</keyword>
<dbReference type="GO" id="GO:0005576">
    <property type="term" value="C:extracellular region"/>
    <property type="evidence" value="ECO:0007669"/>
    <property type="project" value="UniProtKB-SubCell"/>
</dbReference>
<keyword evidence="8" id="KW-0677">Repeat</keyword>
<dbReference type="PROSITE" id="PS50088">
    <property type="entry name" value="ANK_REPEAT"/>
    <property type="match status" value="5"/>
</dbReference>
<dbReference type="GO" id="GO:0044231">
    <property type="term" value="C:host cell presynaptic membrane"/>
    <property type="evidence" value="ECO:0007669"/>
    <property type="project" value="UniProtKB-KW"/>
</dbReference>
<feature type="repeat" description="ANK" evidence="12">
    <location>
        <begin position="488"/>
        <end position="515"/>
    </location>
</feature>
<evidence type="ECO:0000256" key="11">
    <source>
        <dbReference type="ARBA" id="ARBA00023298"/>
    </source>
</evidence>
<keyword evidence="6" id="KW-0800">Toxin</keyword>
<feature type="repeat" description="ANK" evidence="12">
    <location>
        <begin position="674"/>
        <end position="706"/>
    </location>
</feature>
<dbReference type="InterPro" id="IPR002110">
    <property type="entry name" value="Ankyrin_rpt"/>
</dbReference>
<dbReference type="GO" id="GO:0004540">
    <property type="term" value="F:RNA nuclease activity"/>
    <property type="evidence" value="ECO:0007669"/>
    <property type="project" value="TreeGrafter"/>
</dbReference>
<dbReference type="OrthoDB" id="194358at2759"/>
<evidence type="ECO:0000313" key="14">
    <source>
        <dbReference type="Proteomes" id="UP000887116"/>
    </source>
</evidence>
<keyword evidence="4" id="KW-0964">Secreted</keyword>
<evidence type="ECO:0000313" key="13">
    <source>
        <dbReference type="EMBL" id="GFR15221.1"/>
    </source>
</evidence>
<evidence type="ECO:0000256" key="3">
    <source>
        <dbReference type="ARBA" id="ARBA00022483"/>
    </source>
</evidence>
<dbReference type="PROSITE" id="PS50297">
    <property type="entry name" value="ANK_REP_REGION"/>
    <property type="match status" value="5"/>
</dbReference>
<evidence type="ECO:0000256" key="4">
    <source>
        <dbReference type="ARBA" id="ARBA00022525"/>
    </source>
</evidence>
<dbReference type="AlphaFoldDB" id="A0A8X6LLL5"/>
<dbReference type="Proteomes" id="UP000887116">
    <property type="component" value="Unassembled WGS sequence"/>
</dbReference>
<dbReference type="Gene3D" id="1.25.40.20">
    <property type="entry name" value="Ankyrin repeat-containing domain"/>
    <property type="match status" value="3"/>
</dbReference>
<keyword evidence="11" id="KW-0472">Membrane</keyword>
<dbReference type="PANTHER" id="PTHR24141:SF1">
    <property type="entry name" value="2-5A-DEPENDENT RIBONUCLEASE"/>
    <property type="match status" value="1"/>
</dbReference>
<evidence type="ECO:0000256" key="12">
    <source>
        <dbReference type="PROSITE-ProRule" id="PRU00023"/>
    </source>
</evidence>
<dbReference type="PANTHER" id="PTHR24141">
    <property type="entry name" value="2-5A-DEPENDENT RIBONUCLEASE"/>
    <property type="match status" value="1"/>
</dbReference>
<evidence type="ECO:0000256" key="2">
    <source>
        <dbReference type="ARBA" id="ARBA00004613"/>
    </source>
</evidence>